<sequence>MELISSDVLELEGVLGLYNWVQSCDCSKVPSKRTLYLEVKNRLNLKVVNKNHSLAPGTTGVSRGKNSKSSNKYDENLSEKRYPRGKVQNYSGVNSSIFCAGIGKRSRPSTLCSIYPISTFSRIHETLLDASYRSVRLFDYNSSSSEVDEGGDDYKLYMADESPQEDGKSNMRGQESKGKDYVSRSERRLADSSTALSNTEYEENADSAYHFEIDVNSLNNLIVYLRNVIRSKRNNHCVNDTSEYLRGDRHFCFLTLWKKVGGLTRQRVGDLNEEISVWQQLRDVLLLTGMSLKYPTWSGEQLTVIITSIIPKKIFNTITESGRDKLQDDGSGDHNYEGLSRLYFTFVKNSKTVFDLLTVSKLIEESLAKYIDFVRALSNKSLTGSAKEKANSRFDSDQLSSEEEDFLEAISGYSTCGEYGFDDEGYASVSEAEYTGFSDGTKMVETSERESKIIDSLGLFVNLRDVKKPLMYDYCSSKVDDIISSYNRANMGNSNTTIITSSTTTANTNIERGSTTNQTYKFDTNNHTEGFDFDMTNSLQKIGESVVNLGISRELLQDLVNEVLIRDPSSSSSVLIEKEALLGACRLVDDCISHSNSILEQCHKNKVSRGKTSIKKVMTWTFISMLILAFIVFAGKQNNPTLQLIQRRLGLNSEHLSAGQGPSGVVTSNGNLMFYDGEGSHNSIYRNVINASDCILSINANQSVVNSDICKVIGDVTVVEKCFTNIKLSS</sequence>
<proteinExistence type="predicted"/>
<evidence type="ECO:0000256" key="1">
    <source>
        <dbReference type="SAM" id="MobiDB-lite"/>
    </source>
</evidence>
<feature type="region of interest" description="Disordered" evidence="1">
    <location>
        <begin position="160"/>
        <end position="198"/>
    </location>
</feature>
<organism evidence="3">
    <name type="scientific">Cryptosporidium canis</name>
    <dbReference type="NCBI Taxonomy" id="195482"/>
    <lineage>
        <taxon>Eukaryota</taxon>
        <taxon>Sar</taxon>
        <taxon>Alveolata</taxon>
        <taxon>Apicomplexa</taxon>
        <taxon>Conoidasida</taxon>
        <taxon>Coccidia</taxon>
        <taxon>Eucoccidiorida</taxon>
        <taxon>Eimeriorina</taxon>
        <taxon>Cryptosporidiidae</taxon>
        <taxon>Cryptosporidium</taxon>
    </lineage>
</organism>
<name>A0A9D5DJ21_9CRYT</name>
<feature type="region of interest" description="Disordered" evidence="1">
    <location>
        <begin position="54"/>
        <end position="79"/>
    </location>
</feature>
<protein>
    <submittedName>
        <fullName evidence="3">Transmembrane domain-containing protein</fullName>
    </submittedName>
</protein>
<comment type="caution">
    <text evidence="3">The sequence shown here is derived from an EMBL/GenBank/DDBJ whole genome shotgun (WGS) entry which is preliminary data.</text>
</comment>
<keyword evidence="2 3" id="KW-0812">Transmembrane</keyword>
<dbReference type="OrthoDB" id="341880at2759"/>
<dbReference type="Proteomes" id="UP001067231">
    <property type="component" value="Unassembled WGS sequence"/>
</dbReference>
<accession>A0A9D5DJ21</accession>
<feature type="compositionally biased region" description="Basic and acidic residues" evidence="1">
    <location>
        <begin position="165"/>
        <end position="190"/>
    </location>
</feature>
<evidence type="ECO:0000313" key="3">
    <source>
        <dbReference type="EMBL" id="KAJ1608444.1"/>
    </source>
</evidence>
<dbReference type="EMBL" id="JAPCXC010000043">
    <property type="protein sequence ID" value="KAJ1608444.1"/>
    <property type="molecule type" value="Genomic_DNA"/>
</dbReference>
<feature type="transmembrane region" description="Helical" evidence="2">
    <location>
        <begin position="617"/>
        <end position="635"/>
    </location>
</feature>
<dbReference type="AlphaFoldDB" id="A0A9D5DJ21"/>
<keyword evidence="2" id="KW-1133">Transmembrane helix</keyword>
<gene>
    <name evidence="3" type="ORF">OJ253_1935</name>
</gene>
<reference evidence="3" key="1">
    <citation type="submission" date="2022-10" db="EMBL/GenBank/DDBJ databases">
        <title>Adaptive evolution leads to modifications in subtelomeric GC content in a zoonotic Cryptosporidium species.</title>
        <authorList>
            <person name="Li J."/>
            <person name="Feng Y."/>
            <person name="Xiao L."/>
        </authorList>
    </citation>
    <scope>NUCLEOTIDE SEQUENCE</scope>
    <source>
        <strain evidence="3">33844</strain>
    </source>
</reference>
<keyword evidence="2" id="KW-0472">Membrane</keyword>
<evidence type="ECO:0000256" key="2">
    <source>
        <dbReference type="SAM" id="Phobius"/>
    </source>
</evidence>